<name>A0AAN7EIJ6_QUERU</name>
<proteinExistence type="predicted"/>
<gene>
    <name evidence="2" type="ORF">RGQ29_030152</name>
</gene>
<evidence type="ECO:0000256" key="1">
    <source>
        <dbReference type="SAM" id="SignalP"/>
    </source>
</evidence>
<accession>A0AAN7EIJ6</accession>
<feature type="chain" id="PRO_5042819023" evidence="1">
    <location>
        <begin position="25"/>
        <end position="113"/>
    </location>
</feature>
<protein>
    <submittedName>
        <fullName evidence="2">Uncharacterized protein</fullName>
    </submittedName>
</protein>
<reference evidence="2 3" key="1">
    <citation type="journal article" date="2023" name="G3 (Bethesda)">
        <title>A haplotype-resolved chromosome-scale genome for Quercus rubra L. provides insights into the genetics of adaptive traits for red oak species.</title>
        <authorList>
            <person name="Kapoor B."/>
            <person name="Jenkins J."/>
            <person name="Schmutz J."/>
            <person name="Zhebentyayeva T."/>
            <person name="Kuelheim C."/>
            <person name="Coggeshall M."/>
            <person name="Heim C."/>
            <person name="Lasky J.R."/>
            <person name="Leites L."/>
            <person name="Islam-Faridi N."/>
            <person name="Romero-Severson J."/>
            <person name="DeLeo V.L."/>
            <person name="Lucas S.M."/>
            <person name="Lazic D."/>
            <person name="Gailing O."/>
            <person name="Carlson J."/>
            <person name="Staton M."/>
        </authorList>
    </citation>
    <scope>NUCLEOTIDE SEQUENCE [LARGE SCALE GENOMIC DNA]</scope>
    <source>
        <strain evidence="2">Pseudo-F2</strain>
    </source>
</reference>
<keyword evidence="1" id="KW-0732">Signal</keyword>
<sequence>MPVHLTFTTIILDVVFSSLSCSHAIESFLYLSWIYKSNSRNLKNDSNKAFLPFRTPIAQANYAPQVSGLLGMEQSLLVRIPGKLELLNFWCSKSNSISCCTPHSDFPNFVVLN</sequence>
<dbReference type="AlphaFoldDB" id="A0AAN7EIJ6"/>
<feature type="signal peptide" evidence="1">
    <location>
        <begin position="1"/>
        <end position="24"/>
    </location>
</feature>
<dbReference type="Proteomes" id="UP001324115">
    <property type="component" value="Unassembled WGS sequence"/>
</dbReference>
<dbReference type="EMBL" id="JAXUIC010000009">
    <property type="protein sequence ID" value="KAK4571629.1"/>
    <property type="molecule type" value="Genomic_DNA"/>
</dbReference>
<evidence type="ECO:0000313" key="3">
    <source>
        <dbReference type="Proteomes" id="UP001324115"/>
    </source>
</evidence>
<organism evidence="2 3">
    <name type="scientific">Quercus rubra</name>
    <name type="common">Northern red oak</name>
    <name type="synonym">Quercus borealis</name>
    <dbReference type="NCBI Taxonomy" id="3512"/>
    <lineage>
        <taxon>Eukaryota</taxon>
        <taxon>Viridiplantae</taxon>
        <taxon>Streptophyta</taxon>
        <taxon>Embryophyta</taxon>
        <taxon>Tracheophyta</taxon>
        <taxon>Spermatophyta</taxon>
        <taxon>Magnoliopsida</taxon>
        <taxon>eudicotyledons</taxon>
        <taxon>Gunneridae</taxon>
        <taxon>Pentapetalae</taxon>
        <taxon>rosids</taxon>
        <taxon>fabids</taxon>
        <taxon>Fagales</taxon>
        <taxon>Fagaceae</taxon>
        <taxon>Quercus</taxon>
    </lineage>
</organism>
<evidence type="ECO:0000313" key="2">
    <source>
        <dbReference type="EMBL" id="KAK4571629.1"/>
    </source>
</evidence>
<keyword evidence="3" id="KW-1185">Reference proteome</keyword>
<comment type="caution">
    <text evidence="2">The sequence shown here is derived from an EMBL/GenBank/DDBJ whole genome shotgun (WGS) entry which is preliminary data.</text>
</comment>